<proteinExistence type="inferred from homology"/>
<dbReference type="Gene3D" id="3.60.10.10">
    <property type="entry name" value="Endonuclease/exonuclease/phosphatase"/>
    <property type="match status" value="1"/>
</dbReference>
<gene>
    <name evidence="5" type="ORF">Nepgr_011975</name>
</gene>
<dbReference type="SMART" id="SM00128">
    <property type="entry name" value="IPPc"/>
    <property type="match status" value="1"/>
</dbReference>
<dbReference type="PANTHER" id="PTHR45666">
    <property type="entry name" value="TYPE IV INOSITOL POLYPHOSPHATE 5-PHOSPHATASE 9"/>
    <property type="match status" value="1"/>
</dbReference>
<dbReference type="InterPro" id="IPR000300">
    <property type="entry name" value="IPPc"/>
</dbReference>
<dbReference type="InterPro" id="IPR045849">
    <property type="entry name" value="IP5P_plant"/>
</dbReference>
<accession>A0AAD3SG55</accession>
<dbReference type="Proteomes" id="UP001279734">
    <property type="component" value="Unassembled WGS sequence"/>
</dbReference>
<evidence type="ECO:0000259" key="4">
    <source>
        <dbReference type="SMART" id="SM00128"/>
    </source>
</evidence>
<dbReference type="PANTHER" id="PTHR45666:SF15">
    <property type="entry name" value="TYPE I INOSITOL POLYPHOSPHATE 5-PHOSPHATASE 8"/>
    <property type="match status" value="1"/>
</dbReference>
<feature type="region of interest" description="Disordered" evidence="3">
    <location>
        <begin position="151"/>
        <end position="219"/>
    </location>
</feature>
<dbReference type="GO" id="GO:0004445">
    <property type="term" value="F:inositol-polyphosphate 5-phosphatase activity"/>
    <property type="evidence" value="ECO:0007669"/>
    <property type="project" value="InterPro"/>
</dbReference>
<comment type="caution">
    <text evidence="5">The sequence shown here is derived from an EMBL/GenBank/DDBJ whole genome shotgun (WGS) entry which is preliminary data.</text>
</comment>
<sequence length="866" mass="95647">MKTEGLTNSKASWTKMVARKWLNIKGGADEFHSDCSIKGSLTEAADALKRIKCETDPPKVTGTLNLRMFVKTWNVGGKPPNEGLNLSDWLLDPATADIYVLGFQEIVPLNAGNVLGAEDNGPAAKWLDLIRQALNPNKNNPQTSQIYENTLNTEPREPPSSPPEPDQRPRLNPCLNILHPPQLEDEVGPEGSERFLSSYATSTRSNKVGPSGPGPAYRPMGQPSPGGYCLAASKQMVGIFVCVWVRADLHNHISNVRASCVGTGIMGYLGNKGSISISMALYQTMFCFVCTHLTSGDKDGDEFRRNSNVTEILKRTRFSHSYGVSGEPMMPPGGILEHDNIIWLGDLNYRLVSAGCSGTIELFERHDWQALLEKDQLRMERRAGRVFEGWEEGRIYFAPTYKYVINSDHYALQTSKSRDKRRTPAWCDRILWRGKGLKQIWYVRGESKFSDHRPVCSLFSVLVNATTKKSPITAVNSTLSRPPDSSHAKIQAEEVLFQNYPHATPMAKPNEKSSEYSLTKQWEVDTCQLQWAISDRVTGFWDRVKHAVDVPSSSSFSGILNSNLSPWENVSSFHSVTAKFTEQLFDNETLRTVNFDCRNVPSIIDGYLNMARKAMDDPFGNESFIILSLYHTLEDPGSCLNCGGLRKAKVSQVRDIGNDMSLFIRPACTRRDDNAISTTRGYSKMDDSVISVGGAYSRGDADNCIPMGQPYNHKADSKTISMGHNYKGNCNGISIANAFIKGDNNVVSGGPSVDKELGLAHGPAFSSNVREHQTIRTWILSDANALASASEKKYDKKSSKLIPPNNFPLNVGSLLSTGMLDGVLLLGHGRSLLPMSLNGMLVAKPSTRIFIYTSKGGKPFTKSFRS</sequence>
<evidence type="ECO:0000256" key="1">
    <source>
        <dbReference type="ARBA" id="ARBA00010768"/>
    </source>
</evidence>
<dbReference type="Pfam" id="PF22669">
    <property type="entry name" value="Exo_endo_phos2"/>
    <property type="match status" value="2"/>
</dbReference>
<keyword evidence="2" id="KW-0378">Hydrolase</keyword>
<dbReference type="InterPro" id="IPR036691">
    <property type="entry name" value="Endo/exonu/phosph_ase_sf"/>
</dbReference>
<protein>
    <recommendedName>
        <fullName evidence="4">Inositol polyphosphate-related phosphatase domain-containing protein</fullName>
    </recommendedName>
</protein>
<evidence type="ECO:0000313" key="5">
    <source>
        <dbReference type="EMBL" id="GMH10134.1"/>
    </source>
</evidence>
<dbReference type="SUPFAM" id="SSF56219">
    <property type="entry name" value="DNase I-like"/>
    <property type="match status" value="1"/>
</dbReference>
<dbReference type="GO" id="GO:0034485">
    <property type="term" value="F:phosphatidylinositol-3,4,5-trisphosphate 5-phosphatase activity"/>
    <property type="evidence" value="ECO:0007669"/>
    <property type="project" value="TreeGrafter"/>
</dbReference>
<organism evidence="5 6">
    <name type="scientific">Nepenthes gracilis</name>
    <name type="common">Slender pitcher plant</name>
    <dbReference type="NCBI Taxonomy" id="150966"/>
    <lineage>
        <taxon>Eukaryota</taxon>
        <taxon>Viridiplantae</taxon>
        <taxon>Streptophyta</taxon>
        <taxon>Embryophyta</taxon>
        <taxon>Tracheophyta</taxon>
        <taxon>Spermatophyta</taxon>
        <taxon>Magnoliopsida</taxon>
        <taxon>eudicotyledons</taxon>
        <taxon>Gunneridae</taxon>
        <taxon>Pentapetalae</taxon>
        <taxon>Caryophyllales</taxon>
        <taxon>Nepenthaceae</taxon>
        <taxon>Nepenthes</taxon>
    </lineage>
</organism>
<dbReference type="GO" id="GO:0004439">
    <property type="term" value="F:phosphatidylinositol-4,5-bisphosphate 5-phosphatase activity"/>
    <property type="evidence" value="ECO:0007669"/>
    <property type="project" value="TreeGrafter"/>
</dbReference>
<evidence type="ECO:0000256" key="2">
    <source>
        <dbReference type="ARBA" id="ARBA00022801"/>
    </source>
</evidence>
<feature type="compositionally biased region" description="Polar residues" evidence="3">
    <location>
        <begin position="198"/>
        <end position="208"/>
    </location>
</feature>
<evidence type="ECO:0000256" key="3">
    <source>
        <dbReference type="SAM" id="MobiDB-lite"/>
    </source>
</evidence>
<dbReference type="AlphaFoldDB" id="A0AAD3SG55"/>
<evidence type="ECO:0000313" key="6">
    <source>
        <dbReference type="Proteomes" id="UP001279734"/>
    </source>
</evidence>
<feature type="domain" description="Inositol polyphosphate-related phosphatase" evidence="4">
    <location>
        <begin position="64"/>
        <end position="467"/>
    </location>
</feature>
<dbReference type="GO" id="GO:0046856">
    <property type="term" value="P:phosphatidylinositol dephosphorylation"/>
    <property type="evidence" value="ECO:0007669"/>
    <property type="project" value="InterPro"/>
</dbReference>
<name>A0AAD3SG55_NEPGR</name>
<comment type="similarity">
    <text evidence="1">Belongs to the inositol polyphosphate 5-phosphatase family.</text>
</comment>
<dbReference type="EMBL" id="BSYO01000009">
    <property type="protein sequence ID" value="GMH10134.1"/>
    <property type="molecule type" value="Genomic_DNA"/>
</dbReference>
<reference evidence="5" key="1">
    <citation type="submission" date="2023-05" db="EMBL/GenBank/DDBJ databases">
        <title>Nepenthes gracilis genome sequencing.</title>
        <authorList>
            <person name="Fukushima K."/>
        </authorList>
    </citation>
    <scope>NUCLEOTIDE SEQUENCE</scope>
    <source>
        <strain evidence="5">SING2019-196</strain>
    </source>
</reference>
<keyword evidence="6" id="KW-1185">Reference proteome</keyword>